<proteinExistence type="predicted"/>
<name>A0A4S8JCC9_MUSBA</name>
<accession>A0A4S8JCC9</accession>
<sequence length="148" mass="15293">MAVTSRAAESSMCIMSAAITRSKGPDLIGVVPVGLGVLGGPGGDEAVTLEVGAEGGRHGGDVGQHNVEAEVDGALAREAEEVGIGESHCSTNLTRMRKQGQTEMPTCMEPLSCSKVRTAAPTGSSTTGESVNRIELERRAKNLWGFDP</sequence>
<reference evidence="1 2" key="1">
    <citation type="journal article" date="2019" name="Nat. Plants">
        <title>Genome sequencing of Musa balbisiana reveals subgenome evolution and function divergence in polyploid bananas.</title>
        <authorList>
            <person name="Yao X."/>
        </authorList>
    </citation>
    <scope>NUCLEOTIDE SEQUENCE [LARGE SCALE GENOMIC DNA]</scope>
    <source>
        <strain evidence="2">cv. DH-PKW</strain>
        <tissue evidence="1">Leaves</tissue>
    </source>
</reference>
<organism evidence="1 2">
    <name type="scientific">Musa balbisiana</name>
    <name type="common">Banana</name>
    <dbReference type="NCBI Taxonomy" id="52838"/>
    <lineage>
        <taxon>Eukaryota</taxon>
        <taxon>Viridiplantae</taxon>
        <taxon>Streptophyta</taxon>
        <taxon>Embryophyta</taxon>
        <taxon>Tracheophyta</taxon>
        <taxon>Spermatophyta</taxon>
        <taxon>Magnoliopsida</taxon>
        <taxon>Liliopsida</taxon>
        <taxon>Zingiberales</taxon>
        <taxon>Musaceae</taxon>
        <taxon>Musa</taxon>
    </lineage>
</organism>
<dbReference type="Proteomes" id="UP000317650">
    <property type="component" value="Chromosome 7"/>
</dbReference>
<evidence type="ECO:0000313" key="1">
    <source>
        <dbReference type="EMBL" id="THU59447.1"/>
    </source>
</evidence>
<dbReference type="AlphaFoldDB" id="A0A4S8JCC9"/>
<gene>
    <name evidence="1" type="ORF">C4D60_Mb07t02240</name>
</gene>
<comment type="caution">
    <text evidence="1">The sequence shown here is derived from an EMBL/GenBank/DDBJ whole genome shotgun (WGS) entry which is preliminary data.</text>
</comment>
<keyword evidence="2" id="KW-1185">Reference proteome</keyword>
<dbReference type="EMBL" id="PYDT01000005">
    <property type="protein sequence ID" value="THU59447.1"/>
    <property type="molecule type" value="Genomic_DNA"/>
</dbReference>
<evidence type="ECO:0000313" key="2">
    <source>
        <dbReference type="Proteomes" id="UP000317650"/>
    </source>
</evidence>
<protein>
    <submittedName>
        <fullName evidence="1">Uncharacterized protein</fullName>
    </submittedName>
</protein>